<evidence type="ECO:0000259" key="2">
    <source>
        <dbReference type="Pfam" id="PF10214"/>
    </source>
</evidence>
<feature type="region of interest" description="Disordered" evidence="1">
    <location>
        <begin position="443"/>
        <end position="470"/>
    </location>
</feature>
<evidence type="ECO:0000313" key="5">
    <source>
        <dbReference type="EMBL" id="KAL2051607.1"/>
    </source>
</evidence>
<feature type="domain" description="RRN6 helical bundle" evidence="4">
    <location>
        <begin position="430"/>
        <end position="630"/>
    </location>
</feature>
<dbReference type="EMBL" id="JBHFEH010000033">
    <property type="protein sequence ID" value="KAL2051607.1"/>
    <property type="molecule type" value="Genomic_DNA"/>
</dbReference>
<feature type="compositionally biased region" description="Low complexity" evidence="1">
    <location>
        <begin position="712"/>
        <end position="721"/>
    </location>
</feature>
<dbReference type="Pfam" id="PF20639">
    <property type="entry name" value="Rrn6_K-rich"/>
    <property type="match status" value="1"/>
</dbReference>
<dbReference type="Pfam" id="PF20640">
    <property type="entry name" value="Rrn6_HB"/>
    <property type="match status" value="1"/>
</dbReference>
<proteinExistence type="predicted"/>
<feature type="compositionally biased region" description="Basic residues" evidence="1">
    <location>
        <begin position="787"/>
        <end position="799"/>
    </location>
</feature>
<dbReference type="PANTHER" id="PTHR28221:SF2">
    <property type="entry name" value="RNA POLYMERASE I-SPECIFIC TRANSCRIPTION INITIATION FACTOR RRN6"/>
    <property type="match status" value="1"/>
</dbReference>
<dbReference type="PANTHER" id="PTHR28221">
    <property type="entry name" value="RNA POLYMERASE I-SPECIFIC TRANSCRIPTION INITIATION FACTOR RRN6"/>
    <property type="match status" value="1"/>
</dbReference>
<feature type="compositionally biased region" description="Polar residues" evidence="1">
    <location>
        <begin position="817"/>
        <end position="833"/>
    </location>
</feature>
<reference evidence="5 6" key="1">
    <citation type="submission" date="2024-09" db="EMBL/GenBank/DDBJ databases">
        <title>Rethinking Asexuality: The Enigmatic Case of Functional Sexual Genes in Lepraria (Stereocaulaceae).</title>
        <authorList>
            <person name="Doellman M."/>
            <person name="Sun Y."/>
            <person name="Barcenas-Pena A."/>
            <person name="Lumbsch H.T."/>
            <person name="Grewe F."/>
        </authorList>
    </citation>
    <scope>NUCLEOTIDE SEQUENCE [LARGE SCALE GENOMIC DNA]</scope>
    <source>
        <strain evidence="5 6">Grewe 0041</strain>
    </source>
</reference>
<protein>
    <submittedName>
        <fullName evidence="5">Uncharacterized protein</fullName>
    </submittedName>
</protein>
<feature type="domain" description="RRN6 K-rich C-terminal" evidence="3">
    <location>
        <begin position="750"/>
        <end position="863"/>
    </location>
</feature>
<dbReference type="Proteomes" id="UP001590951">
    <property type="component" value="Unassembled WGS sequence"/>
</dbReference>
<dbReference type="InterPro" id="IPR019350">
    <property type="entry name" value="RNA_pol_I-sp_TIF_RRN6-like"/>
</dbReference>
<comment type="caution">
    <text evidence="5">The sequence shown here is derived from an EMBL/GenBank/DDBJ whole genome shotgun (WGS) entry which is preliminary data.</text>
</comment>
<feature type="compositionally biased region" description="Basic and acidic residues" evidence="1">
    <location>
        <begin position="458"/>
        <end position="470"/>
    </location>
</feature>
<evidence type="ECO:0000259" key="4">
    <source>
        <dbReference type="Pfam" id="PF20640"/>
    </source>
</evidence>
<organism evidence="5 6">
    <name type="scientific">Lepraria finkii</name>
    <dbReference type="NCBI Taxonomy" id="1340010"/>
    <lineage>
        <taxon>Eukaryota</taxon>
        <taxon>Fungi</taxon>
        <taxon>Dikarya</taxon>
        <taxon>Ascomycota</taxon>
        <taxon>Pezizomycotina</taxon>
        <taxon>Lecanoromycetes</taxon>
        <taxon>OSLEUM clade</taxon>
        <taxon>Lecanoromycetidae</taxon>
        <taxon>Lecanorales</taxon>
        <taxon>Lecanorineae</taxon>
        <taxon>Stereocaulaceae</taxon>
        <taxon>Lepraria</taxon>
    </lineage>
</organism>
<sequence>MRNKDGGQEMGVPYSSWFLQKLKANRATGSLFVTMGPYRYFALCYGLVLISPAHMMQAGSIYPSSRLDANHIVTLPEQNGVAFSGVAFNPWDHQQFATIDQQGDWNVWVVDASLRVKQKGLGTITNPANGHLLGAQELDGGAPNVAADGWGALLWVSDQDTIVVADRAVFAVFDIKSSSQQVQVPVLTSSRTSDWILDVKKGSRDPCNVFVATSLCIFWLRISSSEEEPKTADTKSNAQCLLSWRHFRDQEDISLRLNTLELSERAPVDEDAGPAPANTSDHNSNTVTTKVLLYSRLSGLVTVFTFQYAMSLSKQALSALDPYPLELSMEEKRVLRSDRDAHDPHTDTRISAVELKAVPYDNPDEYMPSGQGQSLVTERVSYYQLSILMHDLTLSERLYAEVDEELSFSIDPPDTRTRRKFSKTPAKVLDDFIVPDLFDDQEYESSEESLESPGAQYDLEHGKARSTKPDEDPWTISLGWLEKEVHASLSERYPSFDECLATLYAMIEERLALEDTPLETLHRALNTTISVVDIDKANADFTEFLEDASRIEDEEPKEDIDQSKRVVFSNVSTPSMRNVLGLGDRIQLSTVYDSFIRAWIVPLSRSIPGRARVALEKLLRDLATQICLASYEMRVVRETDLDEEAPPGDGTGTGVEFILPVRRRVSATSLRKGKELAARSSSPLASAQISQDVGFLPTSPLRALPTPEPTPSLRSKSSASSLAAAEDPASLRLRAYASLAPQPALPIKMSNLLNHWEVGADPANYDWEAAQQAFNDEDESENEARVKQRQRSERRRKRQRQETIGASSQPPPKRSGRSQPQVAQETQGSSQLADSMAIASQIEPGRVHRQAKRKKKKKRTGGF</sequence>
<feature type="compositionally biased region" description="Basic residues" evidence="1">
    <location>
        <begin position="847"/>
        <end position="863"/>
    </location>
</feature>
<evidence type="ECO:0000313" key="6">
    <source>
        <dbReference type="Proteomes" id="UP001590951"/>
    </source>
</evidence>
<dbReference type="InterPro" id="IPR048536">
    <property type="entry name" value="Rrn6_K-rich"/>
</dbReference>
<feature type="domain" description="RRN6 beta-propeller" evidence="2">
    <location>
        <begin position="57"/>
        <end position="263"/>
    </location>
</feature>
<name>A0ABR4B127_9LECA</name>
<evidence type="ECO:0000259" key="3">
    <source>
        <dbReference type="Pfam" id="PF20639"/>
    </source>
</evidence>
<dbReference type="Pfam" id="PF10214">
    <property type="entry name" value="Rrn6_beta-prop"/>
    <property type="match status" value="1"/>
</dbReference>
<feature type="region of interest" description="Disordered" evidence="1">
    <location>
        <begin position="774"/>
        <end position="863"/>
    </location>
</feature>
<accession>A0ABR4B127</accession>
<keyword evidence="6" id="KW-1185">Reference proteome</keyword>
<dbReference type="InterPro" id="IPR048537">
    <property type="entry name" value="RRN6_HB"/>
</dbReference>
<evidence type="ECO:0000256" key="1">
    <source>
        <dbReference type="SAM" id="MobiDB-lite"/>
    </source>
</evidence>
<feature type="region of interest" description="Disordered" evidence="1">
    <location>
        <begin position="698"/>
        <end position="721"/>
    </location>
</feature>
<gene>
    <name evidence="5" type="ORF">ABVK25_008021</name>
</gene>
<dbReference type="InterPro" id="IPR048535">
    <property type="entry name" value="RRN6_beta-prop"/>
</dbReference>